<dbReference type="InterPro" id="IPR026444">
    <property type="entry name" value="Secre_tail"/>
</dbReference>
<dbReference type="EMBL" id="FQWL01000009">
    <property type="protein sequence ID" value="SHH06463.1"/>
    <property type="molecule type" value="Genomic_DNA"/>
</dbReference>
<accession>A0A1M5PZ41</accession>
<reference evidence="5" key="1">
    <citation type="submission" date="2016-11" db="EMBL/GenBank/DDBJ databases">
        <authorList>
            <person name="Varghese N."/>
            <person name="Submissions S."/>
        </authorList>
    </citation>
    <scope>NUCLEOTIDE SEQUENCE [LARGE SCALE GENOMIC DNA]</scope>
    <source>
        <strain evidence="5">DSM 22638</strain>
    </source>
</reference>
<dbReference type="InterPro" id="IPR011050">
    <property type="entry name" value="Pectin_lyase_fold/virulence"/>
</dbReference>
<proteinExistence type="predicted"/>
<dbReference type="PROSITE" id="PS51257">
    <property type="entry name" value="PROKAR_LIPOPROTEIN"/>
    <property type="match status" value="1"/>
</dbReference>
<dbReference type="Pfam" id="PF18962">
    <property type="entry name" value="Por_Secre_tail"/>
    <property type="match status" value="1"/>
</dbReference>
<dbReference type="InterPro" id="IPR059226">
    <property type="entry name" value="Choice_anch_Q_dom"/>
</dbReference>
<evidence type="ECO:0000256" key="2">
    <source>
        <dbReference type="SAM" id="SignalP"/>
    </source>
</evidence>
<dbReference type="OrthoDB" id="1391467at2"/>
<dbReference type="Gene3D" id="2.160.20.10">
    <property type="entry name" value="Single-stranded right-handed beta-helix, Pectin lyase-like"/>
    <property type="match status" value="1"/>
</dbReference>
<evidence type="ECO:0000259" key="3">
    <source>
        <dbReference type="Pfam" id="PF18962"/>
    </source>
</evidence>
<organism evidence="4 5">
    <name type="scientific">Flagellimonas flava</name>
    <dbReference type="NCBI Taxonomy" id="570519"/>
    <lineage>
        <taxon>Bacteria</taxon>
        <taxon>Pseudomonadati</taxon>
        <taxon>Bacteroidota</taxon>
        <taxon>Flavobacteriia</taxon>
        <taxon>Flavobacteriales</taxon>
        <taxon>Flavobacteriaceae</taxon>
        <taxon>Flagellimonas</taxon>
    </lineage>
</organism>
<keyword evidence="5" id="KW-1185">Reference proteome</keyword>
<evidence type="ECO:0000256" key="1">
    <source>
        <dbReference type="ARBA" id="ARBA00022729"/>
    </source>
</evidence>
<keyword evidence="1 2" id="KW-0732">Signal</keyword>
<dbReference type="RefSeq" id="WP_073181865.1">
    <property type="nucleotide sequence ID" value="NZ_FQWL01000009.1"/>
</dbReference>
<dbReference type="SMART" id="SM00710">
    <property type="entry name" value="PbH1"/>
    <property type="match status" value="7"/>
</dbReference>
<feature type="chain" id="PRO_5013268551" evidence="2">
    <location>
        <begin position="20"/>
        <end position="577"/>
    </location>
</feature>
<name>A0A1M5PZ41_9FLAO</name>
<sequence>MKKLLLCIFFSSFGVIASAQSCNCDVTLTGLSSTTLNLVWASNVNYSPGDTICIPAGNYAGIRFYDFEGTATDPVTFKNCGGQVVLNETAYSALEFKNSKYIHLTGSGDANHNYGIKISGTGSWAMGVVLSAFTSDVEVDHIEVATAGFAGFMAKTDPDCNNSDTWRVNGFVMKNLDIHHNYIHNTHGEGIYIGFTLGYKLDSGRNCSGTDVYGHWLENVDIHHNIVEDTGWDAIQLNLTHIDGKVRDNTIYDYGNRGNWGQAFAMSLGGGTYEVYNNFVENGPLEKGWGMQIINGESGTKVYNNVFVKPKMHGIFLHNRHEFEDVNEGYYIANNTIIEPERAGVHYNTTVLHPVDPADLHRNQSEVPSHFVNNLVADPGYDFEGGNTWKQNQESYFDFNERATRDSLLTNIHSNIMTRQIDTLGLTNVLNNDFSPASSTSDVVDAGHNVASWGITFDMDNDSRPSGIAFDIGAYEFQSSGTSLQARLSDDLELFDVLTEEQQQTIFYPNPVFSSFRLENSGYKNVILQLIGLDGRVLQTVSYKMGTSFNVEEYTAGLYFLKVITSDKTETHRLIIR</sequence>
<dbReference type="AlphaFoldDB" id="A0A1M5PZ41"/>
<feature type="signal peptide" evidence="2">
    <location>
        <begin position="1"/>
        <end position="19"/>
    </location>
</feature>
<dbReference type="Proteomes" id="UP000184532">
    <property type="component" value="Unassembled WGS sequence"/>
</dbReference>
<dbReference type="NCBIfam" id="TIGR04183">
    <property type="entry name" value="Por_Secre_tail"/>
    <property type="match status" value="1"/>
</dbReference>
<dbReference type="SUPFAM" id="SSF51126">
    <property type="entry name" value="Pectin lyase-like"/>
    <property type="match status" value="1"/>
</dbReference>
<dbReference type="STRING" id="570519.SAMN04488116_3424"/>
<dbReference type="InterPro" id="IPR006626">
    <property type="entry name" value="PbH1"/>
</dbReference>
<dbReference type="NCBIfam" id="NF041518">
    <property type="entry name" value="choice_anch_Q"/>
    <property type="match status" value="1"/>
</dbReference>
<evidence type="ECO:0000313" key="5">
    <source>
        <dbReference type="Proteomes" id="UP000184532"/>
    </source>
</evidence>
<evidence type="ECO:0000313" key="4">
    <source>
        <dbReference type="EMBL" id="SHH06463.1"/>
    </source>
</evidence>
<gene>
    <name evidence="4" type="ORF">SAMN04488116_3424</name>
</gene>
<dbReference type="InterPro" id="IPR012334">
    <property type="entry name" value="Pectin_lyas_fold"/>
</dbReference>
<feature type="domain" description="Secretion system C-terminal sorting" evidence="3">
    <location>
        <begin position="508"/>
        <end position="576"/>
    </location>
</feature>
<protein>
    <submittedName>
        <fullName evidence="4">Por secretion system C-terminal sorting domain-containing protein</fullName>
    </submittedName>
</protein>